<dbReference type="GO" id="GO:0003676">
    <property type="term" value="F:nucleic acid binding"/>
    <property type="evidence" value="ECO:0007669"/>
    <property type="project" value="InterPro"/>
</dbReference>
<sequence length="119" mass="13349">MIHGRVRASKPKTMQDAIEIATKLRNKKIGTLVECQTENKKRSSTNVNTTTIQKGTGASQKATCYECGNQGHYRRDRPEQKNQNHENQIESTKARGVVHAFGGGETKQDFNNMEDEIEA</sequence>
<evidence type="ECO:0000256" key="2">
    <source>
        <dbReference type="SAM" id="MobiDB-lite"/>
    </source>
</evidence>
<dbReference type="AlphaFoldDB" id="A0A699R7N4"/>
<name>A0A699R7N4_TANCI</name>
<evidence type="ECO:0000259" key="3">
    <source>
        <dbReference type="PROSITE" id="PS50158"/>
    </source>
</evidence>
<keyword evidence="1" id="KW-0479">Metal-binding</keyword>
<evidence type="ECO:0000256" key="1">
    <source>
        <dbReference type="PROSITE-ProRule" id="PRU00047"/>
    </source>
</evidence>
<accession>A0A699R7N4</accession>
<proteinExistence type="predicted"/>
<keyword evidence="1" id="KW-0863">Zinc-finger</keyword>
<feature type="compositionally biased region" description="Basic and acidic residues" evidence="2">
    <location>
        <begin position="76"/>
        <end position="88"/>
    </location>
</feature>
<gene>
    <name evidence="4" type="ORF">Tci_851942</name>
</gene>
<dbReference type="GO" id="GO:0008270">
    <property type="term" value="F:zinc ion binding"/>
    <property type="evidence" value="ECO:0007669"/>
    <property type="project" value="UniProtKB-KW"/>
</dbReference>
<feature type="domain" description="CCHC-type" evidence="3">
    <location>
        <begin position="64"/>
        <end position="79"/>
    </location>
</feature>
<feature type="region of interest" description="Disordered" evidence="2">
    <location>
        <begin position="38"/>
        <end position="119"/>
    </location>
</feature>
<evidence type="ECO:0000313" key="4">
    <source>
        <dbReference type="EMBL" id="GFC79972.1"/>
    </source>
</evidence>
<dbReference type="InterPro" id="IPR036875">
    <property type="entry name" value="Znf_CCHC_sf"/>
</dbReference>
<dbReference type="Gene3D" id="4.10.60.10">
    <property type="entry name" value="Zinc finger, CCHC-type"/>
    <property type="match status" value="1"/>
</dbReference>
<comment type="caution">
    <text evidence="4">The sequence shown here is derived from an EMBL/GenBank/DDBJ whole genome shotgun (WGS) entry which is preliminary data.</text>
</comment>
<dbReference type="EMBL" id="BKCJ011072903">
    <property type="protein sequence ID" value="GFC79972.1"/>
    <property type="molecule type" value="Genomic_DNA"/>
</dbReference>
<reference evidence="4" key="1">
    <citation type="journal article" date="2019" name="Sci. Rep.">
        <title>Draft genome of Tanacetum cinerariifolium, the natural source of mosquito coil.</title>
        <authorList>
            <person name="Yamashiro T."/>
            <person name="Shiraishi A."/>
            <person name="Satake H."/>
            <person name="Nakayama K."/>
        </authorList>
    </citation>
    <scope>NUCLEOTIDE SEQUENCE</scope>
</reference>
<dbReference type="SUPFAM" id="SSF57756">
    <property type="entry name" value="Retrovirus zinc finger-like domains"/>
    <property type="match status" value="1"/>
</dbReference>
<protein>
    <recommendedName>
        <fullName evidence="3">CCHC-type domain-containing protein</fullName>
    </recommendedName>
</protein>
<feature type="compositionally biased region" description="Polar residues" evidence="2">
    <location>
        <begin position="44"/>
        <end position="62"/>
    </location>
</feature>
<keyword evidence="1" id="KW-0862">Zinc</keyword>
<dbReference type="InterPro" id="IPR001878">
    <property type="entry name" value="Znf_CCHC"/>
</dbReference>
<organism evidence="4">
    <name type="scientific">Tanacetum cinerariifolium</name>
    <name type="common">Dalmatian daisy</name>
    <name type="synonym">Chrysanthemum cinerariifolium</name>
    <dbReference type="NCBI Taxonomy" id="118510"/>
    <lineage>
        <taxon>Eukaryota</taxon>
        <taxon>Viridiplantae</taxon>
        <taxon>Streptophyta</taxon>
        <taxon>Embryophyta</taxon>
        <taxon>Tracheophyta</taxon>
        <taxon>Spermatophyta</taxon>
        <taxon>Magnoliopsida</taxon>
        <taxon>eudicotyledons</taxon>
        <taxon>Gunneridae</taxon>
        <taxon>Pentapetalae</taxon>
        <taxon>asterids</taxon>
        <taxon>campanulids</taxon>
        <taxon>Asterales</taxon>
        <taxon>Asteraceae</taxon>
        <taxon>Asteroideae</taxon>
        <taxon>Anthemideae</taxon>
        <taxon>Anthemidinae</taxon>
        <taxon>Tanacetum</taxon>
    </lineage>
</organism>
<dbReference type="PROSITE" id="PS50158">
    <property type="entry name" value="ZF_CCHC"/>
    <property type="match status" value="1"/>
</dbReference>